<accession>A0A059E8U3</accession>
<dbReference type="Gene3D" id="3.40.1440.10">
    <property type="entry name" value="GIY-YIG endonuclease"/>
    <property type="match status" value="1"/>
</dbReference>
<reference evidence="3 4" key="1">
    <citation type="journal article" date="2014" name="Antonie Van Leeuwenhoek">
        <title>Hyphomonas beringensis sp. nov. and Hyphomonas chukchiensis sp. nov., isolated from surface seawater of the Bering Sea and Chukchi Sea.</title>
        <authorList>
            <person name="Li C."/>
            <person name="Lai Q."/>
            <person name="Li G."/>
            <person name="Dong C."/>
            <person name="Wang J."/>
            <person name="Liao Y."/>
            <person name="Shao Z."/>
        </authorList>
    </citation>
    <scope>NUCLEOTIDE SEQUENCE [LARGE SCALE GENOMIC DNA]</scope>
    <source>
        <strain evidence="3 4">22II1-22F38</strain>
    </source>
</reference>
<gene>
    <name evidence="3" type="ORF">HY36_13365</name>
</gene>
<evidence type="ECO:0000313" key="4">
    <source>
        <dbReference type="Proteomes" id="UP000024547"/>
    </source>
</evidence>
<comment type="caution">
    <text evidence="3">The sequence shown here is derived from an EMBL/GenBank/DDBJ whole genome shotgun (WGS) entry which is preliminary data.</text>
</comment>
<evidence type="ECO:0000259" key="2">
    <source>
        <dbReference type="PROSITE" id="PS50164"/>
    </source>
</evidence>
<organism evidence="3 4">
    <name type="scientific">Hyphomonas atlantica</name>
    <dbReference type="NCBI Taxonomy" id="1280948"/>
    <lineage>
        <taxon>Bacteria</taxon>
        <taxon>Pseudomonadati</taxon>
        <taxon>Pseudomonadota</taxon>
        <taxon>Alphaproteobacteria</taxon>
        <taxon>Hyphomonadales</taxon>
        <taxon>Hyphomonadaceae</taxon>
        <taxon>Hyphomonas</taxon>
    </lineage>
</organism>
<dbReference type="Pfam" id="PF01541">
    <property type="entry name" value="GIY-YIG"/>
    <property type="match status" value="1"/>
</dbReference>
<dbReference type="PROSITE" id="PS50164">
    <property type="entry name" value="GIY_YIG"/>
    <property type="match status" value="1"/>
</dbReference>
<dbReference type="AlphaFoldDB" id="A0A059E8U3"/>
<dbReference type="Proteomes" id="UP000024547">
    <property type="component" value="Unassembled WGS sequence"/>
</dbReference>
<feature type="domain" description="GIY-YIG" evidence="2">
    <location>
        <begin position="6"/>
        <end position="83"/>
    </location>
</feature>
<dbReference type="OrthoDB" id="287318at2"/>
<comment type="similarity">
    <text evidence="1">Belongs to the UPF0213 family.</text>
</comment>
<keyword evidence="4" id="KW-1185">Reference proteome</keyword>
<evidence type="ECO:0000313" key="3">
    <source>
        <dbReference type="EMBL" id="KCZ64334.1"/>
    </source>
</evidence>
<dbReference type="InterPro" id="IPR035901">
    <property type="entry name" value="GIY-YIG_endonuc_sf"/>
</dbReference>
<sequence>MANEDRIIAVYMMANRKQGALYTGVTSHLVQRVWQHREGIFGGFTQKYGCKTLVWYELHDEISTAIAREKSLKSYRRKNKINLITERNPDWKDLWFEITG</sequence>
<dbReference type="PANTHER" id="PTHR34477:SF5">
    <property type="entry name" value="BSL5627 PROTEIN"/>
    <property type="match status" value="1"/>
</dbReference>
<dbReference type="eggNOG" id="COG2827">
    <property type="taxonomic scope" value="Bacteria"/>
</dbReference>
<dbReference type="CDD" id="cd10448">
    <property type="entry name" value="GIY-YIG_unchar_3"/>
    <property type="match status" value="1"/>
</dbReference>
<evidence type="ECO:0000256" key="1">
    <source>
        <dbReference type="ARBA" id="ARBA00007435"/>
    </source>
</evidence>
<dbReference type="InterPro" id="IPR050190">
    <property type="entry name" value="UPF0213_domain"/>
</dbReference>
<name>A0A059E8U3_9PROT</name>
<dbReference type="RefSeq" id="WP_035549112.1">
    <property type="nucleotide sequence ID" value="NZ_AWFH01000004.1"/>
</dbReference>
<proteinExistence type="inferred from homology"/>
<dbReference type="SUPFAM" id="SSF82771">
    <property type="entry name" value="GIY-YIG endonuclease"/>
    <property type="match status" value="1"/>
</dbReference>
<dbReference type="PATRIC" id="fig|1280948.3.peg.913"/>
<dbReference type="InterPro" id="IPR000305">
    <property type="entry name" value="GIY-YIG_endonuc"/>
</dbReference>
<dbReference type="PANTHER" id="PTHR34477">
    <property type="entry name" value="UPF0213 PROTEIN YHBQ"/>
    <property type="match status" value="1"/>
</dbReference>
<protein>
    <recommendedName>
        <fullName evidence="2">GIY-YIG domain-containing protein</fullName>
    </recommendedName>
</protein>
<dbReference type="EMBL" id="AWFH01000004">
    <property type="protein sequence ID" value="KCZ64334.1"/>
    <property type="molecule type" value="Genomic_DNA"/>
</dbReference>